<dbReference type="RefSeq" id="WP_142556072.1">
    <property type="nucleotide sequence ID" value="NZ_VIFX01000082.1"/>
</dbReference>
<keyword evidence="1" id="KW-0812">Transmembrane</keyword>
<dbReference type="GO" id="GO:0005886">
    <property type="term" value="C:plasma membrane"/>
    <property type="evidence" value="ECO:0007669"/>
    <property type="project" value="UniProtKB-SubCell"/>
</dbReference>
<reference evidence="2 3" key="1">
    <citation type="submission" date="2018-10" db="EMBL/GenBank/DDBJ databases">
        <title>Draft genome of Mycobacterium hodleri strain B.</title>
        <authorList>
            <person name="Amande T.J."/>
            <person name="Mcgenity T.J."/>
        </authorList>
    </citation>
    <scope>NUCLEOTIDE SEQUENCE [LARGE SCALE GENOMIC DNA]</scope>
    <source>
        <strain evidence="2 3">B</strain>
    </source>
</reference>
<keyword evidence="1" id="KW-0472">Membrane</keyword>
<keyword evidence="1" id="KW-0132">Cell division</keyword>
<proteinExistence type="inferred from homology"/>
<evidence type="ECO:0000256" key="1">
    <source>
        <dbReference type="HAMAP-Rule" id="MF_00927"/>
    </source>
</evidence>
<dbReference type="Proteomes" id="UP000315759">
    <property type="component" value="Unassembled WGS sequence"/>
</dbReference>
<keyword evidence="3" id="KW-1185">Reference proteome</keyword>
<evidence type="ECO:0000313" key="3">
    <source>
        <dbReference type="Proteomes" id="UP000315759"/>
    </source>
</evidence>
<evidence type="ECO:0000313" key="2">
    <source>
        <dbReference type="EMBL" id="TQR82324.1"/>
    </source>
</evidence>
<comment type="function">
    <text evidence="1">Required for regulated cell division, cell wall synthesis and the maintenance of cell shape.</text>
</comment>
<dbReference type="AlphaFoldDB" id="A0A544VQQ9"/>
<dbReference type="EMBL" id="VIFX01000082">
    <property type="protein sequence ID" value="TQR82324.1"/>
    <property type="molecule type" value="Genomic_DNA"/>
</dbReference>
<dbReference type="GO" id="GO:0008360">
    <property type="term" value="P:regulation of cell shape"/>
    <property type="evidence" value="ECO:0007669"/>
    <property type="project" value="UniProtKB-UniRule"/>
</dbReference>
<dbReference type="InterPro" id="IPR024245">
    <property type="entry name" value="CwsA"/>
</dbReference>
<keyword evidence="1" id="KW-1133">Transmembrane helix</keyword>
<gene>
    <name evidence="1 2" type="primary">cwsA</name>
    <name evidence="2" type="ORF">D8S82_32760</name>
</gene>
<dbReference type="Pfam" id="PF10814">
    <property type="entry name" value="CwsA"/>
    <property type="match status" value="1"/>
</dbReference>
<comment type="subcellular location">
    <subcellularLocation>
        <location evidence="1">Cell membrane</location>
        <topology evidence="1">Single-pass membrane protein</topology>
    </subcellularLocation>
    <text evidence="1">Localizes to poles and midcell sites.</text>
</comment>
<name>A0A544VQQ9_9MYCO</name>
<keyword evidence="1" id="KW-1003">Cell membrane</keyword>
<keyword evidence="1" id="KW-0133">Cell shape</keyword>
<keyword evidence="1" id="KW-0131">Cell cycle</keyword>
<protein>
    <recommendedName>
        <fullName evidence="1">Cell wall synthesis protein CwsA</fullName>
    </recommendedName>
    <alternativeName>
        <fullName evidence="1">Cell wall synthesis and cell shape protein A</fullName>
    </alternativeName>
</protein>
<dbReference type="GO" id="GO:0051301">
    <property type="term" value="P:cell division"/>
    <property type="evidence" value="ECO:0007669"/>
    <property type="project" value="UniProtKB-UniRule"/>
</dbReference>
<dbReference type="HAMAP" id="MF_00927">
    <property type="entry name" value="CwsA"/>
    <property type="match status" value="1"/>
</dbReference>
<organism evidence="2 3">
    <name type="scientific">Mycolicibacterium hodleri</name>
    <dbReference type="NCBI Taxonomy" id="49897"/>
    <lineage>
        <taxon>Bacteria</taxon>
        <taxon>Bacillati</taxon>
        <taxon>Actinomycetota</taxon>
        <taxon>Actinomycetes</taxon>
        <taxon>Mycobacteriales</taxon>
        <taxon>Mycobacteriaceae</taxon>
        <taxon>Mycolicibacterium</taxon>
    </lineage>
</organism>
<comment type="caution">
    <text evidence="2">The sequence shown here is derived from an EMBL/GenBank/DDBJ whole genome shotgun (WGS) entry which is preliminary data.</text>
</comment>
<sequence length="145" mass="15225">MSSTTSAARLTPSARLARGLKYSTVGPVDVTRGAVGVALNSTRSSVGWVANRYRRDRLKSQLTKDLAAAQEVIASELAAAQEVVTSLPDALKKARRSKRRPKPAVVIGVGVAVLAVGAVSFSIIRRSTQPDPSPLPPSVDATPRP</sequence>
<accession>A0A544VQQ9</accession>
<comment type="similarity">
    <text evidence="1">Belongs to the CwsA family.</text>
</comment>
<feature type="transmembrane region" description="Helical" evidence="1">
    <location>
        <begin position="104"/>
        <end position="124"/>
    </location>
</feature>
<dbReference type="GO" id="GO:0042546">
    <property type="term" value="P:cell wall biogenesis"/>
    <property type="evidence" value="ECO:0007669"/>
    <property type="project" value="UniProtKB-UniRule"/>
</dbReference>